<name>A0A931NF03_9BURK</name>
<dbReference type="AlphaFoldDB" id="A0A931NF03"/>
<protein>
    <recommendedName>
        <fullName evidence="4">Zinc-finger domain-containing protein</fullName>
    </recommendedName>
</protein>
<dbReference type="Proteomes" id="UP000620139">
    <property type="component" value="Unassembled WGS sequence"/>
</dbReference>
<evidence type="ECO:0000313" key="3">
    <source>
        <dbReference type="Proteomes" id="UP000620139"/>
    </source>
</evidence>
<evidence type="ECO:0008006" key="4">
    <source>
        <dbReference type="Google" id="ProtNLM"/>
    </source>
</evidence>
<gene>
    <name evidence="2" type="ORF">I7X43_09245</name>
</gene>
<accession>A0A931NF03</accession>
<sequence>MMPCREFVETITTEPVGALSWSRRLALGSHRLICHRCRAFEANNRALDNLLQVHRQRLEEPAPPADEPLKTRVNRP</sequence>
<organism evidence="2 3">
    <name type="scientific">Inhella gelatinilytica</name>
    <dbReference type="NCBI Taxonomy" id="2795030"/>
    <lineage>
        <taxon>Bacteria</taxon>
        <taxon>Pseudomonadati</taxon>
        <taxon>Pseudomonadota</taxon>
        <taxon>Betaproteobacteria</taxon>
        <taxon>Burkholderiales</taxon>
        <taxon>Sphaerotilaceae</taxon>
        <taxon>Inhella</taxon>
    </lineage>
</organism>
<proteinExistence type="predicted"/>
<dbReference type="RefSeq" id="WP_198100646.1">
    <property type="nucleotide sequence ID" value="NZ_JAEDAL010000003.1"/>
</dbReference>
<dbReference type="EMBL" id="JAEDAL010000003">
    <property type="protein sequence ID" value="MBH9553041.1"/>
    <property type="molecule type" value="Genomic_DNA"/>
</dbReference>
<evidence type="ECO:0000313" key="2">
    <source>
        <dbReference type="EMBL" id="MBH9553041.1"/>
    </source>
</evidence>
<feature type="region of interest" description="Disordered" evidence="1">
    <location>
        <begin position="57"/>
        <end position="76"/>
    </location>
</feature>
<evidence type="ECO:0000256" key="1">
    <source>
        <dbReference type="SAM" id="MobiDB-lite"/>
    </source>
</evidence>
<reference evidence="2" key="1">
    <citation type="submission" date="2020-12" db="EMBL/GenBank/DDBJ databases">
        <title>The genome sequence of Inhella sp. 4Y17.</title>
        <authorList>
            <person name="Liu Y."/>
        </authorList>
    </citation>
    <scope>NUCLEOTIDE SEQUENCE</scope>
    <source>
        <strain evidence="2">4Y10</strain>
    </source>
</reference>
<keyword evidence="3" id="KW-1185">Reference proteome</keyword>
<comment type="caution">
    <text evidence="2">The sequence shown here is derived from an EMBL/GenBank/DDBJ whole genome shotgun (WGS) entry which is preliminary data.</text>
</comment>